<dbReference type="EMBL" id="MU854613">
    <property type="protein sequence ID" value="KAK4032408.1"/>
    <property type="molecule type" value="Genomic_DNA"/>
</dbReference>
<dbReference type="Proteomes" id="UP001303115">
    <property type="component" value="Unassembled WGS sequence"/>
</dbReference>
<dbReference type="AlphaFoldDB" id="A0AAN6P8P6"/>
<gene>
    <name evidence="2" type="ORF">C8A01DRAFT_41150</name>
</gene>
<evidence type="ECO:0000256" key="1">
    <source>
        <dbReference type="SAM" id="MobiDB-lite"/>
    </source>
</evidence>
<protein>
    <submittedName>
        <fullName evidence="2">Uncharacterized protein</fullName>
    </submittedName>
</protein>
<accession>A0AAN6P8P6</accession>
<proteinExistence type="predicted"/>
<organism evidence="2 3">
    <name type="scientific">Parachaetomium inaequale</name>
    <dbReference type="NCBI Taxonomy" id="2588326"/>
    <lineage>
        <taxon>Eukaryota</taxon>
        <taxon>Fungi</taxon>
        <taxon>Dikarya</taxon>
        <taxon>Ascomycota</taxon>
        <taxon>Pezizomycotina</taxon>
        <taxon>Sordariomycetes</taxon>
        <taxon>Sordariomycetidae</taxon>
        <taxon>Sordariales</taxon>
        <taxon>Chaetomiaceae</taxon>
        <taxon>Parachaetomium</taxon>
    </lineage>
</organism>
<comment type="caution">
    <text evidence="2">The sequence shown here is derived from an EMBL/GenBank/DDBJ whole genome shotgun (WGS) entry which is preliminary data.</text>
</comment>
<sequence length="297" mass="32608">MTSSAQATPSWLTRIDEMAAEIVDMTFPIETDTLAIIKKMLLAPGDDSEAVDGAVRDIRAYYSNRLFPPDDSFYRNLPDHGVKDVVGAVVDHVFELAGAIPWRDPAHKRLAHLLIGLKKSAASDFDPENPQLGWSSENLDWHAAEIWRSFHPNHTSPIEECTAALNTHTLLARLVAADMFPADGAWRAATCISEGLQGPPTAEFSTDTPLVRACRAVIATRYIVLAGDVLIRELQGKPGADTEAVVRRGEWNWWSDRVRQRAAAGEGAGDGAEEWDLRGSAEEAREKIERWLGGGKS</sequence>
<evidence type="ECO:0000313" key="2">
    <source>
        <dbReference type="EMBL" id="KAK4032408.1"/>
    </source>
</evidence>
<feature type="region of interest" description="Disordered" evidence="1">
    <location>
        <begin position="262"/>
        <end position="281"/>
    </location>
</feature>
<reference evidence="3" key="1">
    <citation type="journal article" date="2023" name="Mol. Phylogenet. Evol.">
        <title>Genome-scale phylogeny and comparative genomics of the fungal order Sordariales.</title>
        <authorList>
            <person name="Hensen N."/>
            <person name="Bonometti L."/>
            <person name="Westerberg I."/>
            <person name="Brannstrom I.O."/>
            <person name="Guillou S."/>
            <person name="Cros-Aarteil S."/>
            <person name="Calhoun S."/>
            <person name="Haridas S."/>
            <person name="Kuo A."/>
            <person name="Mondo S."/>
            <person name="Pangilinan J."/>
            <person name="Riley R."/>
            <person name="LaButti K."/>
            <person name="Andreopoulos B."/>
            <person name="Lipzen A."/>
            <person name="Chen C."/>
            <person name="Yan M."/>
            <person name="Daum C."/>
            <person name="Ng V."/>
            <person name="Clum A."/>
            <person name="Steindorff A."/>
            <person name="Ohm R.A."/>
            <person name="Martin F."/>
            <person name="Silar P."/>
            <person name="Natvig D.O."/>
            <person name="Lalanne C."/>
            <person name="Gautier V."/>
            <person name="Ament-Velasquez S.L."/>
            <person name="Kruys A."/>
            <person name="Hutchinson M.I."/>
            <person name="Powell A.J."/>
            <person name="Barry K."/>
            <person name="Miller A.N."/>
            <person name="Grigoriev I.V."/>
            <person name="Debuchy R."/>
            <person name="Gladieux P."/>
            <person name="Hiltunen Thoren M."/>
            <person name="Johannesson H."/>
        </authorList>
    </citation>
    <scope>NUCLEOTIDE SEQUENCE [LARGE SCALE GENOMIC DNA]</scope>
    <source>
        <strain evidence="3">CBS 284.82</strain>
    </source>
</reference>
<name>A0AAN6P8P6_9PEZI</name>
<evidence type="ECO:0000313" key="3">
    <source>
        <dbReference type="Proteomes" id="UP001303115"/>
    </source>
</evidence>
<keyword evidence="3" id="KW-1185">Reference proteome</keyword>